<keyword evidence="1" id="KW-0472">Membrane</keyword>
<proteinExistence type="predicted"/>
<organism evidence="2 3">
    <name type="scientific">Aphis glycines</name>
    <name type="common">Soybean aphid</name>
    <dbReference type="NCBI Taxonomy" id="307491"/>
    <lineage>
        <taxon>Eukaryota</taxon>
        <taxon>Metazoa</taxon>
        <taxon>Ecdysozoa</taxon>
        <taxon>Arthropoda</taxon>
        <taxon>Hexapoda</taxon>
        <taxon>Insecta</taxon>
        <taxon>Pterygota</taxon>
        <taxon>Neoptera</taxon>
        <taxon>Paraneoptera</taxon>
        <taxon>Hemiptera</taxon>
        <taxon>Sternorrhyncha</taxon>
        <taxon>Aphidomorpha</taxon>
        <taxon>Aphidoidea</taxon>
        <taxon>Aphididae</taxon>
        <taxon>Aphidini</taxon>
        <taxon>Aphis</taxon>
        <taxon>Aphis</taxon>
    </lineage>
</organism>
<protein>
    <submittedName>
        <fullName evidence="2">Uncharacterized protein</fullName>
    </submittedName>
</protein>
<keyword evidence="3" id="KW-1185">Reference proteome</keyword>
<reference evidence="2 3" key="1">
    <citation type="submission" date="2019-08" db="EMBL/GenBank/DDBJ databases">
        <title>The genome of the soybean aphid Biotype 1, its phylome, world population structure and adaptation to the North American continent.</title>
        <authorList>
            <person name="Giordano R."/>
            <person name="Donthu R.K."/>
            <person name="Hernandez A.G."/>
            <person name="Wright C.L."/>
            <person name="Zimin A.V."/>
        </authorList>
    </citation>
    <scope>NUCLEOTIDE SEQUENCE [LARGE SCALE GENOMIC DNA]</scope>
    <source>
        <tissue evidence="2">Whole aphids</tissue>
    </source>
</reference>
<sequence length="215" mass="24427">MKWLVGESEVKNNEIVDFSNQYLTLAVIRSRLFNTFWNDLTAQPVAGTIPAVPLTIATTEFGYYLVSRRVRNTFLKRLSAKPYQYSHTVLAGRFSVNDSIDTTKMDSVTDSVLNNIRCKSVSPSTFTRYCINLSVYSRIIRVRIRLILIVSVIVGASNVIRLLSDYVCVVSPQMRHIVLDILLSMCQLKIERSCTNLEERKSSLTVQVGFYILSL</sequence>
<dbReference type="Proteomes" id="UP000475862">
    <property type="component" value="Unassembled WGS sequence"/>
</dbReference>
<dbReference type="EMBL" id="VYZN01000061">
    <property type="protein sequence ID" value="KAE9525269.1"/>
    <property type="molecule type" value="Genomic_DNA"/>
</dbReference>
<keyword evidence="1" id="KW-1133">Transmembrane helix</keyword>
<comment type="caution">
    <text evidence="2">The sequence shown here is derived from an EMBL/GenBank/DDBJ whole genome shotgun (WGS) entry which is preliminary data.</text>
</comment>
<dbReference type="AlphaFoldDB" id="A0A6G0T3W9"/>
<gene>
    <name evidence="2" type="ORF">AGLY_014337</name>
</gene>
<name>A0A6G0T3W9_APHGL</name>
<feature type="transmembrane region" description="Helical" evidence="1">
    <location>
        <begin position="146"/>
        <end position="164"/>
    </location>
</feature>
<evidence type="ECO:0000256" key="1">
    <source>
        <dbReference type="SAM" id="Phobius"/>
    </source>
</evidence>
<evidence type="ECO:0000313" key="3">
    <source>
        <dbReference type="Proteomes" id="UP000475862"/>
    </source>
</evidence>
<keyword evidence="1" id="KW-0812">Transmembrane</keyword>
<evidence type="ECO:0000313" key="2">
    <source>
        <dbReference type="EMBL" id="KAE9525269.1"/>
    </source>
</evidence>
<accession>A0A6G0T3W9</accession>